<gene>
    <name evidence="1" type="ORF">PHA8399_02260</name>
</gene>
<organism evidence="1 2">
    <name type="scientific">Leisingera aquaemixtae</name>
    <dbReference type="NCBI Taxonomy" id="1396826"/>
    <lineage>
        <taxon>Bacteria</taxon>
        <taxon>Pseudomonadati</taxon>
        <taxon>Pseudomonadota</taxon>
        <taxon>Alphaproteobacteria</taxon>
        <taxon>Rhodobacterales</taxon>
        <taxon>Roseobacteraceae</taxon>
        <taxon>Leisingera</taxon>
    </lineage>
</organism>
<dbReference type="Proteomes" id="UP000051326">
    <property type="component" value="Unassembled WGS sequence"/>
</dbReference>
<evidence type="ECO:0000313" key="2">
    <source>
        <dbReference type="Proteomes" id="UP000051326"/>
    </source>
</evidence>
<evidence type="ECO:0008006" key="3">
    <source>
        <dbReference type="Google" id="ProtNLM"/>
    </source>
</evidence>
<reference evidence="1 2" key="1">
    <citation type="submission" date="2015-09" db="EMBL/GenBank/DDBJ databases">
        <authorList>
            <consortium name="Swine Surveillance"/>
        </authorList>
    </citation>
    <scope>NUCLEOTIDE SEQUENCE [LARGE SCALE GENOMIC DNA]</scope>
    <source>
        <strain evidence="1 2">CECT 8399</strain>
    </source>
</reference>
<accession>A0A0P1HAI9</accession>
<proteinExistence type="predicted"/>
<sequence>MHSICIILACRHPFGLRHIRWAWGCQLVLQGVPVSMFTADFSASDLDPALKPVLMLWQNASEAGAFPRLAELSLPYVSTTTNILAVFEIERTGSGELSDFKALYVRSKIINTLSTKVAGTRLSERPGFGPGSMIWTCFAEVAANPRPLLVSLPYVGPLPEYRSSTEIMLPLRGEGASVDYVMTGVVLLEQEYRRPDRA</sequence>
<dbReference type="EMBL" id="CYSR01000022">
    <property type="protein sequence ID" value="CUI00134.1"/>
    <property type="molecule type" value="Genomic_DNA"/>
</dbReference>
<evidence type="ECO:0000313" key="1">
    <source>
        <dbReference type="EMBL" id="CUI00134.1"/>
    </source>
</evidence>
<dbReference type="STRING" id="1396826.PHA8399_02260"/>
<dbReference type="AlphaFoldDB" id="A0A0P1HAI9"/>
<name>A0A0P1HAI9_9RHOB</name>
<protein>
    <recommendedName>
        <fullName evidence="3">PAS domain protein</fullName>
    </recommendedName>
</protein>